<feature type="transmembrane region" description="Helical" evidence="8">
    <location>
        <begin position="131"/>
        <end position="150"/>
    </location>
</feature>
<keyword evidence="6" id="KW-0406">Ion transport</keyword>
<evidence type="ECO:0000256" key="8">
    <source>
        <dbReference type="SAM" id="Phobius"/>
    </source>
</evidence>
<dbReference type="Gene3D" id="1.20.1510.10">
    <property type="entry name" value="Cation efflux protein transmembrane domain"/>
    <property type="match status" value="1"/>
</dbReference>
<accession>A0ABW1WDK9</accession>
<evidence type="ECO:0000256" key="2">
    <source>
        <dbReference type="ARBA" id="ARBA00008873"/>
    </source>
</evidence>
<evidence type="ECO:0000256" key="3">
    <source>
        <dbReference type="ARBA" id="ARBA00022448"/>
    </source>
</evidence>
<dbReference type="Proteomes" id="UP001596267">
    <property type="component" value="Unassembled WGS sequence"/>
</dbReference>
<feature type="transmembrane region" description="Helical" evidence="8">
    <location>
        <begin position="162"/>
        <end position="179"/>
    </location>
</feature>
<evidence type="ECO:0000256" key="4">
    <source>
        <dbReference type="ARBA" id="ARBA00022692"/>
    </source>
</evidence>
<keyword evidence="3" id="KW-0813">Transport</keyword>
<dbReference type="InterPro" id="IPR058533">
    <property type="entry name" value="Cation_efflux_TM"/>
</dbReference>
<evidence type="ECO:0000259" key="9">
    <source>
        <dbReference type="Pfam" id="PF01545"/>
    </source>
</evidence>
<evidence type="ECO:0000256" key="7">
    <source>
        <dbReference type="ARBA" id="ARBA00023136"/>
    </source>
</evidence>
<dbReference type="EMBL" id="JBHSTQ010000007">
    <property type="protein sequence ID" value="MFC6386678.1"/>
    <property type="molecule type" value="Genomic_DNA"/>
</dbReference>
<comment type="subcellular location">
    <subcellularLocation>
        <location evidence="1">Membrane</location>
        <topology evidence="1">Multi-pass membrane protein</topology>
    </subcellularLocation>
</comment>
<comment type="similarity">
    <text evidence="2">Belongs to the cation diffusion facilitator (CDF) transporter (TC 2.A.4) family. SLC30A subfamily.</text>
</comment>
<dbReference type="SUPFAM" id="SSF160240">
    <property type="entry name" value="Cation efflux protein cytoplasmic domain-like"/>
    <property type="match status" value="1"/>
</dbReference>
<keyword evidence="7 8" id="KW-0472">Membrane</keyword>
<sequence length="312" mass="34338">MDTHNKNHESTQNHEHHHPSNNQKLLFISFLIISVFMIVEAIGGFLSHSLTLLSDAGHMLSDAVSLGLSFIAMVVSARASANTNKTFGYKRFEILAALFNGVLLLIISLVIIIEAISRLRVPQSVASSEMLFIASIGLVVNIVVAGLLIHGEKEENLNIRSAFLHVLGDLLGSVGAIVASLMIMWFGWVIADPIASILVSLIILKSGWGVTRQSVNILMEAKPENLDLEEVRSRILQLNGVQGLHDLHIWTITSGFYSLSCHLTVSDGVDRDQILTQVEQLLADYHLEHSTIQIENSHYAECRSDCAHQKHG</sequence>
<reference evidence="12" key="1">
    <citation type="journal article" date="2019" name="Int. J. Syst. Evol. Microbiol.">
        <title>The Global Catalogue of Microorganisms (GCM) 10K type strain sequencing project: providing services to taxonomists for standard genome sequencing and annotation.</title>
        <authorList>
            <consortium name="The Broad Institute Genomics Platform"/>
            <consortium name="The Broad Institute Genome Sequencing Center for Infectious Disease"/>
            <person name="Wu L."/>
            <person name="Ma J."/>
        </authorList>
    </citation>
    <scope>NUCLEOTIDE SEQUENCE [LARGE SCALE GENOMIC DNA]</scope>
    <source>
        <strain evidence="12">CCUG 42001</strain>
    </source>
</reference>
<evidence type="ECO:0000256" key="5">
    <source>
        <dbReference type="ARBA" id="ARBA00022989"/>
    </source>
</evidence>
<dbReference type="SUPFAM" id="SSF161111">
    <property type="entry name" value="Cation efflux protein transmembrane domain-like"/>
    <property type="match status" value="1"/>
</dbReference>
<feature type="transmembrane region" description="Helical" evidence="8">
    <location>
        <begin position="59"/>
        <end position="80"/>
    </location>
</feature>
<keyword evidence="4 8" id="KW-0812">Transmembrane</keyword>
<gene>
    <name evidence="11" type="ORF">ACFP7A_08690</name>
</gene>
<protein>
    <submittedName>
        <fullName evidence="11">Cation diffusion facilitator family transporter</fullName>
    </submittedName>
</protein>
<evidence type="ECO:0000313" key="11">
    <source>
        <dbReference type="EMBL" id="MFC6386678.1"/>
    </source>
</evidence>
<dbReference type="InterPro" id="IPR027469">
    <property type="entry name" value="Cation_efflux_TMD_sf"/>
</dbReference>
<keyword evidence="12" id="KW-1185">Reference proteome</keyword>
<evidence type="ECO:0000313" key="12">
    <source>
        <dbReference type="Proteomes" id="UP001596267"/>
    </source>
</evidence>
<dbReference type="InterPro" id="IPR050681">
    <property type="entry name" value="CDF/SLC30A"/>
</dbReference>
<comment type="caution">
    <text evidence="11">The sequence shown here is derived from an EMBL/GenBank/DDBJ whole genome shotgun (WGS) entry which is preliminary data.</text>
</comment>
<dbReference type="PANTHER" id="PTHR11562:SF17">
    <property type="entry name" value="RE54080P-RELATED"/>
    <property type="match status" value="1"/>
</dbReference>
<feature type="transmembrane region" description="Helical" evidence="8">
    <location>
        <begin position="185"/>
        <end position="204"/>
    </location>
</feature>
<dbReference type="Pfam" id="PF16916">
    <property type="entry name" value="ZT_dimer"/>
    <property type="match status" value="1"/>
</dbReference>
<evidence type="ECO:0000259" key="10">
    <source>
        <dbReference type="Pfam" id="PF16916"/>
    </source>
</evidence>
<evidence type="ECO:0000256" key="6">
    <source>
        <dbReference type="ARBA" id="ARBA00023065"/>
    </source>
</evidence>
<dbReference type="InterPro" id="IPR027470">
    <property type="entry name" value="Cation_efflux_CTD"/>
</dbReference>
<evidence type="ECO:0000256" key="1">
    <source>
        <dbReference type="ARBA" id="ARBA00004141"/>
    </source>
</evidence>
<dbReference type="RefSeq" id="WP_253076960.1">
    <property type="nucleotide sequence ID" value="NZ_JAMXWN010000013.1"/>
</dbReference>
<keyword evidence="5 8" id="KW-1133">Transmembrane helix</keyword>
<feature type="domain" description="Cation efflux protein transmembrane" evidence="9">
    <location>
        <begin position="26"/>
        <end position="219"/>
    </location>
</feature>
<dbReference type="NCBIfam" id="TIGR01297">
    <property type="entry name" value="CDF"/>
    <property type="match status" value="1"/>
</dbReference>
<feature type="transmembrane region" description="Helical" evidence="8">
    <location>
        <begin position="92"/>
        <end position="116"/>
    </location>
</feature>
<feature type="transmembrane region" description="Helical" evidence="8">
    <location>
        <begin position="25"/>
        <end position="47"/>
    </location>
</feature>
<dbReference type="InterPro" id="IPR002524">
    <property type="entry name" value="Cation_efflux"/>
</dbReference>
<feature type="domain" description="Cation efflux protein cytoplasmic" evidence="10">
    <location>
        <begin position="223"/>
        <end position="296"/>
    </location>
</feature>
<organism evidence="11 12">
    <name type="scientific">Sporolactobacillus kofuensis</name>
    <dbReference type="NCBI Taxonomy" id="269672"/>
    <lineage>
        <taxon>Bacteria</taxon>
        <taxon>Bacillati</taxon>
        <taxon>Bacillota</taxon>
        <taxon>Bacilli</taxon>
        <taxon>Bacillales</taxon>
        <taxon>Sporolactobacillaceae</taxon>
        <taxon>Sporolactobacillus</taxon>
    </lineage>
</organism>
<dbReference type="Pfam" id="PF01545">
    <property type="entry name" value="Cation_efflux"/>
    <property type="match status" value="1"/>
</dbReference>
<name>A0ABW1WDK9_9BACL</name>
<dbReference type="PANTHER" id="PTHR11562">
    <property type="entry name" value="CATION EFFLUX PROTEIN/ ZINC TRANSPORTER"/>
    <property type="match status" value="1"/>
</dbReference>
<dbReference type="InterPro" id="IPR036837">
    <property type="entry name" value="Cation_efflux_CTD_sf"/>
</dbReference>
<proteinExistence type="inferred from homology"/>